<accession>A0A2W2DQX6</accession>
<evidence type="ECO:0000313" key="2">
    <source>
        <dbReference type="Proteomes" id="UP000248749"/>
    </source>
</evidence>
<dbReference type="EMBL" id="POUB01000013">
    <property type="protein sequence ID" value="PZG02138.1"/>
    <property type="molecule type" value="Genomic_DNA"/>
</dbReference>
<dbReference type="AlphaFoldDB" id="A0A2W2DQX6"/>
<dbReference type="OrthoDB" id="3540409at2"/>
<comment type="caution">
    <text evidence="1">The sequence shown here is derived from an EMBL/GenBank/DDBJ whole genome shotgun (WGS) entry which is preliminary data.</text>
</comment>
<organism evidence="1 2">
    <name type="scientific">Micromonospora deserti</name>
    <dbReference type="NCBI Taxonomy" id="2070366"/>
    <lineage>
        <taxon>Bacteria</taxon>
        <taxon>Bacillati</taxon>
        <taxon>Actinomycetota</taxon>
        <taxon>Actinomycetes</taxon>
        <taxon>Micromonosporales</taxon>
        <taxon>Micromonosporaceae</taxon>
        <taxon>Micromonospora</taxon>
    </lineage>
</organism>
<name>A0A2W2DQX6_9ACTN</name>
<evidence type="ECO:0000313" key="1">
    <source>
        <dbReference type="EMBL" id="PZG02138.1"/>
    </source>
</evidence>
<gene>
    <name evidence="1" type="ORF">C1I99_03880</name>
</gene>
<protein>
    <submittedName>
        <fullName evidence="1">Uncharacterized protein</fullName>
    </submittedName>
</protein>
<dbReference type="Proteomes" id="UP000248749">
    <property type="component" value="Unassembled WGS sequence"/>
</dbReference>
<proteinExistence type="predicted"/>
<dbReference type="RefSeq" id="WP_111132761.1">
    <property type="nucleotide sequence ID" value="NZ_POUB01000013.1"/>
</dbReference>
<reference evidence="1 2" key="1">
    <citation type="submission" date="2018-01" db="EMBL/GenBank/DDBJ databases">
        <title>Draft genome sequence of Salinispora sp. 13K206.</title>
        <authorList>
            <person name="Sahin N."/>
            <person name="Saygin H."/>
            <person name="Ay H."/>
        </authorList>
    </citation>
    <scope>NUCLEOTIDE SEQUENCE [LARGE SCALE GENOMIC DNA]</scope>
    <source>
        <strain evidence="1 2">13K206</strain>
    </source>
</reference>
<sequence length="138" mass="16275">MPEWVYEFPPVDRLSPATSAAIHLVEHRSRDWHVRPGNAAVLLRTYRDFLRRPGRQLRLFTSPCPACPSCMYLDIAIVRDGLEAVAHALPLGPGSELRRLLGELDDEFRRRTQPDPRRWRDRSGRPPPWWHRRRYEDD</sequence>
<keyword evidence="2" id="KW-1185">Reference proteome</keyword>